<organism evidence="4">
    <name type="scientific">Colletotrichum graminicola (strain M1.001 / M2 / FGSC 10212)</name>
    <name type="common">Maize anthracnose fungus</name>
    <name type="synonym">Glomerella graminicola</name>
    <dbReference type="NCBI Taxonomy" id="645133"/>
    <lineage>
        <taxon>Eukaryota</taxon>
        <taxon>Fungi</taxon>
        <taxon>Dikarya</taxon>
        <taxon>Ascomycota</taxon>
        <taxon>Pezizomycotina</taxon>
        <taxon>Sordariomycetes</taxon>
        <taxon>Hypocreomycetidae</taxon>
        <taxon>Glomerellales</taxon>
        <taxon>Glomerellaceae</taxon>
        <taxon>Colletotrichum</taxon>
        <taxon>Colletotrichum graminicola species complex</taxon>
    </lineage>
</organism>
<reference evidence="4" key="1">
    <citation type="journal article" date="2012" name="Nat. Genet.">
        <title>Lifestyle transitions in plant pathogenic Colletotrichum fungi deciphered by genome and transcriptome analyses.</title>
        <authorList>
            <person name="O'Connell R.J."/>
            <person name="Thon M.R."/>
            <person name="Hacquard S."/>
            <person name="Amyotte S.G."/>
            <person name="Kleemann J."/>
            <person name="Torres M.F."/>
            <person name="Damm U."/>
            <person name="Buiate E.A."/>
            <person name="Epstein L."/>
            <person name="Alkan N."/>
            <person name="Altmueller J."/>
            <person name="Alvarado-Balderrama L."/>
            <person name="Bauser C.A."/>
            <person name="Becker C."/>
            <person name="Birren B.W."/>
            <person name="Chen Z."/>
            <person name="Choi J."/>
            <person name="Crouch J.A."/>
            <person name="Duvick J.P."/>
            <person name="Farman M.A."/>
            <person name="Gan P."/>
            <person name="Heiman D."/>
            <person name="Henrissat B."/>
            <person name="Howard R.J."/>
            <person name="Kabbage M."/>
            <person name="Koch C."/>
            <person name="Kracher B."/>
            <person name="Kubo Y."/>
            <person name="Law A.D."/>
            <person name="Lebrun M.-H."/>
            <person name="Lee Y.-H."/>
            <person name="Miyara I."/>
            <person name="Moore N."/>
            <person name="Neumann U."/>
            <person name="Nordstroem K."/>
            <person name="Panaccione D.G."/>
            <person name="Panstruga R."/>
            <person name="Place M."/>
            <person name="Proctor R.H."/>
            <person name="Prusky D."/>
            <person name="Rech G."/>
            <person name="Reinhardt R."/>
            <person name="Rollins J.A."/>
            <person name="Rounsley S."/>
            <person name="Schardl C.L."/>
            <person name="Schwartz D.C."/>
            <person name="Shenoy N."/>
            <person name="Shirasu K."/>
            <person name="Sikhakolli U.R."/>
            <person name="Stueber K."/>
            <person name="Sukno S.A."/>
            <person name="Sweigard J.A."/>
            <person name="Takano Y."/>
            <person name="Takahara H."/>
            <person name="Trail F."/>
            <person name="van der Does H.C."/>
            <person name="Voll L.M."/>
            <person name="Will I."/>
            <person name="Young S."/>
            <person name="Zeng Q."/>
            <person name="Zhang J."/>
            <person name="Zhou S."/>
            <person name="Dickman M.B."/>
            <person name="Schulze-Lefert P."/>
            <person name="Ver Loren van Themaat E."/>
            <person name="Ma L.-J."/>
            <person name="Vaillancourt L.J."/>
        </authorList>
    </citation>
    <scope>NUCLEOTIDE SEQUENCE [LARGE SCALE GENOMIC DNA]</scope>
    <source>
        <strain evidence="4">M1.001 / M2 / FGSC 10212</strain>
    </source>
</reference>
<evidence type="ECO:0000313" key="3">
    <source>
        <dbReference type="EMBL" id="EFQ34362.1"/>
    </source>
</evidence>
<evidence type="ECO:0000256" key="1">
    <source>
        <dbReference type="SAM" id="MobiDB-lite"/>
    </source>
</evidence>
<protein>
    <submittedName>
        <fullName evidence="3">Uncharacterized protein</fullName>
    </submittedName>
</protein>
<dbReference type="VEuPathDB" id="FungiDB:GLRG_09506"/>
<feature type="chain" id="PRO_5003180952" evidence="2">
    <location>
        <begin position="29"/>
        <end position="210"/>
    </location>
</feature>
<dbReference type="STRING" id="645133.E3QU24"/>
<dbReference type="GeneID" id="24414871"/>
<keyword evidence="2" id="KW-0732">Signal</keyword>
<dbReference type="HOGENOM" id="CLU_1310015_0_0_1"/>
<gene>
    <name evidence="3" type="ORF">GLRG_09506</name>
</gene>
<keyword evidence="4" id="KW-1185">Reference proteome</keyword>
<dbReference type="RefSeq" id="XP_008098382.1">
    <property type="nucleotide sequence ID" value="XM_008100191.1"/>
</dbReference>
<feature type="region of interest" description="Disordered" evidence="1">
    <location>
        <begin position="33"/>
        <end position="52"/>
    </location>
</feature>
<name>E3QU24_COLGM</name>
<dbReference type="AlphaFoldDB" id="E3QU24"/>
<feature type="signal peptide" evidence="2">
    <location>
        <begin position="1"/>
        <end position="28"/>
    </location>
</feature>
<accession>E3QU24</accession>
<evidence type="ECO:0000313" key="4">
    <source>
        <dbReference type="Proteomes" id="UP000008782"/>
    </source>
</evidence>
<evidence type="ECO:0000256" key="2">
    <source>
        <dbReference type="SAM" id="SignalP"/>
    </source>
</evidence>
<dbReference type="eggNOG" id="ENOG502S4MX">
    <property type="taxonomic scope" value="Eukaryota"/>
</dbReference>
<dbReference type="EMBL" id="GG697379">
    <property type="protein sequence ID" value="EFQ34362.1"/>
    <property type="molecule type" value="Genomic_DNA"/>
</dbReference>
<dbReference type="OrthoDB" id="430354at2759"/>
<proteinExistence type="predicted"/>
<sequence>MPGIKRTRIILALVITCALMLLFRGNEATFQSSQSTKHTIPEQSLEDSSLNSEVSPGHLAAPILDSNLEYHPPLLQQTKLIADAHRLTTADDFIHHFAAVTALKGITQREARATCTWPADTYVDFQFSDTLEWVLEERPVLEIELRRREWHEFIQGQMIPYANVKDRFSGRGLAIVVGNADTVMRVKIILRQLKRLGSTIAVEITIGTPR</sequence>
<dbReference type="Proteomes" id="UP000008782">
    <property type="component" value="Unassembled WGS sequence"/>
</dbReference>